<dbReference type="KEGG" id="pcz:PCL1606_24920"/>
<gene>
    <name evidence="1" type="ORF">PCL1606_24920</name>
</gene>
<evidence type="ECO:0000313" key="1">
    <source>
        <dbReference type="EMBL" id="AKA23945.1"/>
    </source>
</evidence>
<protein>
    <submittedName>
        <fullName evidence="1">Uncharacterized protein</fullName>
    </submittedName>
</protein>
<evidence type="ECO:0000313" key="2">
    <source>
        <dbReference type="Proteomes" id="UP000032748"/>
    </source>
</evidence>
<reference evidence="1 2" key="1">
    <citation type="journal article" date="2015" name="Mol. Plant Microbe Interact.">
        <title>Comparative Genomic Analysis of Pseudomonas chlororaphis PCL1606 Reveals New Insight into Antifungal Compounds Involved in Biocontrol.</title>
        <authorList>
            <person name="Calderon C.E."/>
            <person name="Ramos C."/>
            <person name="de Vicente A."/>
            <person name="Cazorla F.M."/>
        </authorList>
    </citation>
    <scope>NUCLEOTIDE SEQUENCE [LARGE SCALE GENOMIC DNA]</scope>
    <source>
        <strain evidence="1 2">PCL1606</strain>
    </source>
</reference>
<name>A0A0D5XYQ5_9PSED</name>
<dbReference type="Proteomes" id="UP000032748">
    <property type="component" value="Chromosome"/>
</dbReference>
<dbReference type="AlphaFoldDB" id="A0A0D5XYQ5"/>
<accession>A0A0D5XYQ5</accession>
<organism evidence="1 2">
    <name type="scientific">Pseudomonas chlororaphis</name>
    <dbReference type="NCBI Taxonomy" id="587753"/>
    <lineage>
        <taxon>Bacteria</taxon>
        <taxon>Pseudomonadati</taxon>
        <taxon>Pseudomonadota</taxon>
        <taxon>Gammaproteobacteria</taxon>
        <taxon>Pseudomonadales</taxon>
        <taxon>Pseudomonadaceae</taxon>
        <taxon>Pseudomonas</taxon>
    </lineage>
</organism>
<dbReference type="PROSITE" id="PS51257">
    <property type="entry name" value="PROKAR_LIPOPROTEIN"/>
    <property type="match status" value="1"/>
</dbReference>
<dbReference type="EMBL" id="CP011110">
    <property type="protein sequence ID" value="AKA23945.1"/>
    <property type="molecule type" value="Genomic_DNA"/>
</dbReference>
<proteinExistence type="predicted"/>
<sequence length="66" mass="7208">MCFCRGRLAGGILPAFCHPAILQGSFYACSAYASGFVPSLRALQAPGRHRPQREGVSRWPFPMGVR</sequence>